<dbReference type="Pfam" id="PF08240">
    <property type="entry name" value="ADH_N"/>
    <property type="match status" value="1"/>
</dbReference>
<evidence type="ECO:0000256" key="2">
    <source>
        <dbReference type="ARBA" id="ARBA00022857"/>
    </source>
</evidence>
<dbReference type="Pfam" id="PF00107">
    <property type="entry name" value="ADH_zinc_N"/>
    <property type="match status" value="1"/>
</dbReference>
<dbReference type="Proteomes" id="UP000738349">
    <property type="component" value="Unassembled WGS sequence"/>
</dbReference>
<dbReference type="OrthoDB" id="48317at2759"/>
<feature type="domain" description="Alcohol dehydrogenase-like C-terminal" evidence="4">
    <location>
        <begin position="154"/>
        <end position="231"/>
    </location>
</feature>
<gene>
    <name evidence="6" type="ORF">EDB81DRAFT_603368</name>
</gene>
<name>A0A9P9ISL0_9HYPO</name>
<dbReference type="PANTHER" id="PTHR45348:SF6">
    <property type="entry name" value="TRANS-ENOYL REDUCTASE APDC"/>
    <property type="match status" value="1"/>
</dbReference>
<sequence>DAQVPTFMSGNILVKTMAIALNPTDFKTCSAFLVSGAIVGIDYVGEVILIEDEAARVRLDLRAGDIVCGGEHGNNPADLDSGSFTEYVMAPVDLVLKLPIGLPLAQATSIGTGLATACTVLNSYGVDLDIALSASPSSGAEAPVLTYGDSAAFGTIAIQLLKLTGFDPIVVCSPHNFDMVESYGASAVFDHRNAKMAEDIKKHTKWKISFALACIPDEASIACCEAAMGPSGGHLVFLEDFEAEWKTRDDISVDFFW</sequence>
<feature type="domain" description="Alcohol dehydrogenase-like N-terminal" evidence="5">
    <location>
        <begin position="10"/>
        <end position="99"/>
    </location>
</feature>
<evidence type="ECO:0000256" key="3">
    <source>
        <dbReference type="ARBA" id="ARBA00023002"/>
    </source>
</evidence>
<proteinExistence type="inferred from homology"/>
<dbReference type="SUPFAM" id="SSF50129">
    <property type="entry name" value="GroES-like"/>
    <property type="match status" value="1"/>
</dbReference>
<dbReference type="InterPro" id="IPR013149">
    <property type="entry name" value="ADH-like_C"/>
</dbReference>
<feature type="non-terminal residue" evidence="6">
    <location>
        <position position="257"/>
    </location>
</feature>
<comment type="similarity">
    <text evidence="1">Belongs to the zinc-containing alcohol dehydrogenase family.</text>
</comment>
<keyword evidence="3" id="KW-0560">Oxidoreductase</keyword>
<dbReference type="Gene3D" id="3.40.50.720">
    <property type="entry name" value="NAD(P)-binding Rossmann-like Domain"/>
    <property type="match status" value="1"/>
</dbReference>
<dbReference type="GO" id="GO:0016651">
    <property type="term" value="F:oxidoreductase activity, acting on NAD(P)H"/>
    <property type="evidence" value="ECO:0007669"/>
    <property type="project" value="InterPro"/>
</dbReference>
<dbReference type="SUPFAM" id="SSF51735">
    <property type="entry name" value="NAD(P)-binding Rossmann-fold domains"/>
    <property type="match status" value="1"/>
</dbReference>
<evidence type="ECO:0000259" key="5">
    <source>
        <dbReference type="Pfam" id="PF08240"/>
    </source>
</evidence>
<keyword evidence="2" id="KW-0521">NADP</keyword>
<evidence type="ECO:0000259" key="4">
    <source>
        <dbReference type="Pfam" id="PF00107"/>
    </source>
</evidence>
<evidence type="ECO:0000313" key="7">
    <source>
        <dbReference type="Proteomes" id="UP000738349"/>
    </source>
</evidence>
<dbReference type="InterPro" id="IPR011032">
    <property type="entry name" value="GroES-like_sf"/>
</dbReference>
<evidence type="ECO:0000256" key="1">
    <source>
        <dbReference type="ARBA" id="ARBA00008072"/>
    </source>
</evidence>
<dbReference type="InterPro" id="IPR036291">
    <property type="entry name" value="NAD(P)-bd_dom_sf"/>
</dbReference>
<reference evidence="6" key="1">
    <citation type="journal article" date="2021" name="Nat. Commun.">
        <title>Genetic determinants of endophytism in the Arabidopsis root mycobiome.</title>
        <authorList>
            <person name="Mesny F."/>
            <person name="Miyauchi S."/>
            <person name="Thiergart T."/>
            <person name="Pickel B."/>
            <person name="Atanasova L."/>
            <person name="Karlsson M."/>
            <person name="Huettel B."/>
            <person name="Barry K.W."/>
            <person name="Haridas S."/>
            <person name="Chen C."/>
            <person name="Bauer D."/>
            <person name="Andreopoulos W."/>
            <person name="Pangilinan J."/>
            <person name="LaButti K."/>
            <person name="Riley R."/>
            <person name="Lipzen A."/>
            <person name="Clum A."/>
            <person name="Drula E."/>
            <person name="Henrissat B."/>
            <person name="Kohler A."/>
            <person name="Grigoriev I.V."/>
            <person name="Martin F.M."/>
            <person name="Hacquard S."/>
        </authorList>
    </citation>
    <scope>NUCLEOTIDE SEQUENCE</scope>
    <source>
        <strain evidence="6">MPI-CAGE-AT-0147</strain>
    </source>
</reference>
<evidence type="ECO:0008006" key="8">
    <source>
        <dbReference type="Google" id="ProtNLM"/>
    </source>
</evidence>
<dbReference type="InterPro" id="IPR047122">
    <property type="entry name" value="Trans-enoyl_RdTase-like"/>
</dbReference>
<accession>A0A9P9ISL0</accession>
<dbReference type="AlphaFoldDB" id="A0A9P9ISL0"/>
<evidence type="ECO:0000313" key="6">
    <source>
        <dbReference type="EMBL" id="KAH7130906.1"/>
    </source>
</evidence>
<comment type="caution">
    <text evidence="6">The sequence shown here is derived from an EMBL/GenBank/DDBJ whole genome shotgun (WGS) entry which is preliminary data.</text>
</comment>
<keyword evidence="7" id="KW-1185">Reference proteome</keyword>
<dbReference type="InterPro" id="IPR013154">
    <property type="entry name" value="ADH-like_N"/>
</dbReference>
<dbReference type="EMBL" id="JAGMUV010000017">
    <property type="protein sequence ID" value="KAH7130906.1"/>
    <property type="molecule type" value="Genomic_DNA"/>
</dbReference>
<dbReference type="CDD" id="cd08249">
    <property type="entry name" value="enoyl_reductase_like"/>
    <property type="match status" value="1"/>
</dbReference>
<organism evidence="6 7">
    <name type="scientific">Dactylonectria macrodidyma</name>
    <dbReference type="NCBI Taxonomy" id="307937"/>
    <lineage>
        <taxon>Eukaryota</taxon>
        <taxon>Fungi</taxon>
        <taxon>Dikarya</taxon>
        <taxon>Ascomycota</taxon>
        <taxon>Pezizomycotina</taxon>
        <taxon>Sordariomycetes</taxon>
        <taxon>Hypocreomycetidae</taxon>
        <taxon>Hypocreales</taxon>
        <taxon>Nectriaceae</taxon>
        <taxon>Dactylonectria</taxon>
    </lineage>
</organism>
<feature type="non-terminal residue" evidence="6">
    <location>
        <position position="1"/>
    </location>
</feature>
<protein>
    <recommendedName>
        <fullName evidence="8">Enoyl reductase (ER) domain-containing protein</fullName>
    </recommendedName>
</protein>
<dbReference type="PANTHER" id="PTHR45348">
    <property type="entry name" value="HYPOTHETICAL OXIDOREDUCTASE (EUROFUNG)"/>
    <property type="match status" value="1"/>
</dbReference>